<organism evidence="3 4">
    <name type="scientific">Veillonella parvula</name>
    <name type="common">Staphylococcus parvulus</name>
    <dbReference type="NCBI Taxonomy" id="29466"/>
    <lineage>
        <taxon>Bacteria</taxon>
        <taxon>Bacillati</taxon>
        <taxon>Bacillota</taxon>
        <taxon>Negativicutes</taxon>
        <taxon>Veillonellales</taxon>
        <taxon>Veillonellaceae</taxon>
        <taxon>Veillonella</taxon>
    </lineage>
</organism>
<dbReference type="AlphaFoldDB" id="A0AB38YLE1"/>
<reference evidence="3" key="1">
    <citation type="submission" date="2023-08" db="EMBL/GenBank/DDBJ databases">
        <title>Veillonella_parvula_DSM 2007_complete_genome_hifiasm_Zymo_Research_D6332.</title>
        <authorList>
            <person name="Damerum A."/>
        </authorList>
    </citation>
    <scope>NUCLEOTIDE SEQUENCE</scope>
    <source>
        <strain evidence="3">DSM 2007</strain>
    </source>
</reference>
<dbReference type="InterPro" id="IPR041657">
    <property type="entry name" value="HTH_17"/>
</dbReference>
<dbReference type="Proteomes" id="UP001228955">
    <property type="component" value="Chromosome"/>
</dbReference>
<feature type="domain" description="Helix-turn-helix" evidence="2">
    <location>
        <begin position="5"/>
        <end position="50"/>
    </location>
</feature>
<protein>
    <submittedName>
        <fullName evidence="3">Helix-turn-helix domain-containing protein</fullName>
    </submittedName>
</protein>
<evidence type="ECO:0000313" key="3">
    <source>
        <dbReference type="EMBL" id="WMS18864.1"/>
    </source>
</evidence>
<sequence length="100" mass="11446">MCPLVYTIKDVAELLQCSESSVNNLRERGILREVKGLPGVRFNKKEVEALVGIVDEYSPLQYRKLEKERDELLKENKKLKTSIRKITSDLLVMVGGKLKL</sequence>
<dbReference type="EMBL" id="CP133463">
    <property type="protein sequence ID" value="WMS18864.1"/>
    <property type="molecule type" value="Genomic_DNA"/>
</dbReference>
<accession>A0AB38YLE1</accession>
<feature type="coiled-coil region" evidence="1">
    <location>
        <begin position="62"/>
        <end position="89"/>
    </location>
</feature>
<proteinExistence type="predicted"/>
<keyword evidence="1" id="KW-0175">Coiled coil</keyword>
<dbReference type="RefSeq" id="WP_038149603.1">
    <property type="nucleotide sequence ID" value="NZ_CP133463.1"/>
</dbReference>
<evidence type="ECO:0000259" key="2">
    <source>
        <dbReference type="Pfam" id="PF12728"/>
    </source>
</evidence>
<dbReference type="Pfam" id="PF12728">
    <property type="entry name" value="HTH_17"/>
    <property type="match status" value="1"/>
</dbReference>
<evidence type="ECO:0000256" key="1">
    <source>
        <dbReference type="SAM" id="Coils"/>
    </source>
</evidence>
<name>A0AB38YLE1_VEIPA</name>
<gene>
    <name evidence="3" type="ORF">RDV51_05305</name>
</gene>
<evidence type="ECO:0000313" key="4">
    <source>
        <dbReference type="Proteomes" id="UP001228955"/>
    </source>
</evidence>